<reference evidence="6 7" key="1">
    <citation type="journal article" date="2015" name="Nature">
        <title>rRNA introns, odd ribosomes, and small enigmatic genomes across a large radiation of phyla.</title>
        <authorList>
            <person name="Brown C.T."/>
            <person name="Hug L.A."/>
            <person name="Thomas B.C."/>
            <person name="Sharon I."/>
            <person name="Castelle C.J."/>
            <person name="Singh A."/>
            <person name="Wilkins M.J."/>
            <person name="Williams K.H."/>
            <person name="Banfield J.F."/>
        </authorList>
    </citation>
    <scope>NUCLEOTIDE SEQUENCE [LARGE SCALE GENOMIC DNA]</scope>
</reference>
<dbReference type="GO" id="GO:0005840">
    <property type="term" value="C:ribosome"/>
    <property type="evidence" value="ECO:0007669"/>
    <property type="project" value="UniProtKB-KW"/>
</dbReference>
<feature type="non-terminal residue" evidence="6">
    <location>
        <position position="146"/>
    </location>
</feature>
<dbReference type="EMBL" id="LBZA01000017">
    <property type="protein sequence ID" value="KKR63832.1"/>
    <property type="molecule type" value="Genomic_DNA"/>
</dbReference>
<evidence type="ECO:0000256" key="3">
    <source>
        <dbReference type="ARBA" id="ARBA00023274"/>
    </source>
</evidence>
<evidence type="ECO:0000256" key="1">
    <source>
        <dbReference type="ARBA" id="ARBA00010528"/>
    </source>
</evidence>
<evidence type="ECO:0000256" key="4">
    <source>
        <dbReference type="ARBA" id="ARBA00035244"/>
    </source>
</evidence>
<name>A0A0G0VM26_9BACT</name>
<keyword evidence="2 6" id="KW-0689">Ribosomal protein</keyword>
<dbReference type="PATRIC" id="fig|1618553.3.peg.274"/>
<dbReference type="GO" id="GO:0003735">
    <property type="term" value="F:structural constituent of ribosome"/>
    <property type="evidence" value="ECO:0007669"/>
    <property type="project" value="InterPro"/>
</dbReference>
<evidence type="ECO:0000256" key="5">
    <source>
        <dbReference type="ARBA" id="ARBA00035462"/>
    </source>
</evidence>
<dbReference type="Pfam" id="PF00573">
    <property type="entry name" value="Ribosomal_L4"/>
    <property type="match status" value="1"/>
</dbReference>
<gene>
    <name evidence="6" type="ORF">UU02_C0017G0001</name>
</gene>
<dbReference type="InterPro" id="IPR002136">
    <property type="entry name" value="Ribosomal_uL4"/>
</dbReference>
<dbReference type="InterPro" id="IPR013005">
    <property type="entry name" value="Ribosomal_uL4-like"/>
</dbReference>
<dbReference type="InterPro" id="IPR023574">
    <property type="entry name" value="Ribosomal_uL4_dom_sf"/>
</dbReference>
<dbReference type="GO" id="GO:1990904">
    <property type="term" value="C:ribonucleoprotein complex"/>
    <property type="evidence" value="ECO:0007669"/>
    <property type="project" value="UniProtKB-KW"/>
</dbReference>
<sequence>MKIQTFTIKGTKSEDAGLPKEFDQKVNLPLLAQAIHVYEERAHVGLRKTKTRSEVNRTSKKLYKQKGTGGARHGSRRAPIFVGGGVALGPRPIRRVLNLPNDIKSKARIFAFAMKAEEKQIVFVSGVAKLDKTKAAEELVKALTKA</sequence>
<comment type="similarity">
    <text evidence="1">Belongs to the universal ribosomal protein uL4 family.</text>
</comment>
<accession>A0A0G0VM26</accession>
<dbReference type="SUPFAM" id="SSF52166">
    <property type="entry name" value="Ribosomal protein L4"/>
    <property type="match status" value="1"/>
</dbReference>
<keyword evidence="3" id="KW-0687">Ribonucleoprotein</keyword>
<comment type="caution">
    <text evidence="6">The sequence shown here is derived from an EMBL/GenBank/DDBJ whole genome shotgun (WGS) entry which is preliminary data.</text>
</comment>
<dbReference type="PANTHER" id="PTHR10746:SF6">
    <property type="entry name" value="LARGE RIBOSOMAL SUBUNIT PROTEIN UL4M"/>
    <property type="match status" value="1"/>
</dbReference>
<organism evidence="6 7">
    <name type="scientific">Candidatus Woesebacteria bacterium GW2011_GWA1_40_43</name>
    <dbReference type="NCBI Taxonomy" id="1618553"/>
    <lineage>
        <taxon>Bacteria</taxon>
        <taxon>Candidatus Woeseibacteriota</taxon>
    </lineage>
</organism>
<dbReference type="GO" id="GO:0006412">
    <property type="term" value="P:translation"/>
    <property type="evidence" value="ECO:0007669"/>
    <property type="project" value="InterPro"/>
</dbReference>
<proteinExistence type="inferred from homology"/>
<dbReference type="Gene3D" id="3.40.1370.10">
    <property type="match status" value="1"/>
</dbReference>
<evidence type="ECO:0000256" key="2">
    <source>
        <dbReference type="ARBA" id="ARBA00022980"/>
    </source>
</evidence>
<dbReference type="Proteomes" id="UP000034293">
    <property type="component" value="Unassembled WGS sequence"/>
</dbReference>
<dbReference type="PANTHER" id="PTHR10746">
    <property type="entry name" value="50S RIBOSOMAL PROTEIN L4"/>
    <property type="match status" value="1"/>
</dbReference>
<dbReference type="AlphaFoldDB" id="A0A0G0VM26"/>
<protein>
    <recommendedName>
        <fullName evidence="4">Large ribosomal subunit protein uL4</fullName>
    </recommendedName>
    <alternativeName>
        <fullName evidence="5">50S ribosomal protein L4</fullName>
    </alternativeName>
</protein>
<evidence type="ECO:0000313" key="7">
    <source>
        <dbReference type="Proteomes" id="UP000034293"/>
    </source>
</evidence>
<evidence type="ECO:0000313" key="6">
    <source>
        <dbReference type="EMBL" id="KKR63832.1"/>
    </source>
</evidence>